<protein>
    <submittedName>
        <fullName evidence="2">OsmC family protein</fullName>
    </submittedName>
</protein>
<feature type="domain" description="Serine aminopeptidase S33" evidence="1">
    <location>
        <begin position="47"/>
        <end position="133"/>
    </location>
</feature>
<dbReference type="Pfam" id="PF02566">
    <property type="entry name" value="OsmC"/>
    <property type="match status" value="1"/>
</dbReference>
<reference evidence="2 3" key="1">
    <citation type="submission" date="2019-05" db="EMBL/GenBank/DDBJ databases">
        <title>Flagellimonas sp. AsT0115, sp. nov., isolated from a marine red algae, Asparagopsis taxiformis.</title>
        <authorList>
            <person name="Kim J."/>
            <person name="Jeong S.E."/>
            <person name="Jeon C.O."/>
        </authorList>
    </citation>
    <scope>NUCLEOTIDE SEQUENCE [LARGE SCALE GENOMIC DNA]</scope>
    <source>
        <strain evidence="2 3">AsT0115</strain>
    </source>
</reference>
<dbReference type="Gene3D" id="3.40.50.1820">
    <property type="entry name" value="alpha/beta hydrolase"/>
    <property type="match status" value="1"/>
</dbReference>
<evidence type="ECO:0000259" key="1">
    <source>
        <dbReference type="Pfam" id="PF12146"/>
    </source>
</evidence>
<dbReference type="Gene3D" id="3.30.300.20">
    <property type="match status" value="1"/>
</dbReference>
<dbReference type="InterPro" id="IPR029058">
    <property type="entry name" value="AB_hydrolase_fold"/>
</dbReference>
<gene>
    <name evidence="2" type="ORF">FGG15_05310</name>
</gene>
<dbReference type="PANTHER" id="PTHR39624:SF2">
    <property type="entry name" value="OSMC-LIKE PROTEIN"/>
    <property type="match status" value="1"/>
</dbReference>
<dbReference type="Proteomes" id="UP000751614">
    <property type="component" value="Unassembled WGS sequence"/>
</dbReference>
<name>A0ABY2WQG7_9FLAO</name>
<dbReference type="PANTHER" id="PTHR39624">
    <property type="entry name" value="PROTEIN INVOLVED IN RIMO-MEDIATED BETA-METHYLTHIOLATION OF RIBOSOMAL PROTEIN S12 YCAO"/>
    <property type="match status" value="1"/>
</dbReference>
<dbReference type="InterPro" id="IPR003718">
    <property type="entry name" value="OsmC/Ohr_fam"/>
</dbReference>
<proteinExistence type="predicted"/>
<organism evidence="2 3">
    <name type="scientific">Flagellimonas algicola</name>
    <dbReference type="NCBI Taxonomy" id="2583815"/>
    <lineage>
        <taxon>Bacteria</taxon>
        <taxon>Pseudomonadati</taxon>
        <taxon>Bacteroidota</taxon>
        <taxon>Flavobacteriia</taxon>
        <taxon>Flavobacteriales</taxon>
        <taxon>Flavobacteriaceae</taxon>
        <taxon>Flagellimonas</taxon>
    </lineage>
</organism>
<evidence type="ECO:0000313" key="3">
    <source>
        <dbReference type="Proteomes" id="UP000751614"/>
    </source>
</evidence>
<dbReference type="RefSeq" id="WP_138833948.1">
    <property type="nucleotide sequence ID" value="NZ_VCNI01000001.1"/>
</dbReference>
<comment type="caution">
    <text evidence="2">The sequence shown here is derived from an EMBL/GenBank/DDBJ whole genome shotgun (WGS) entry which is preliminary data.</text>
</comment>
<accession>A0ABY2WQG7</accession>
<dbReference type="InterPro" id="IPR022742">
    <property type="entry name" value="Hydrolase_4"/>
</dbReference>
<keyword evidence="3" id="KW-1185">Reference proteome</keyword>
<dbReference type="EMBL" id="VCNI01000001">
    <property type="protein sequence ID" value="TMU56965.1"/>
    <property type="molecule type" value="Genomic_DNA"/>
</dbReference>
<evidence type="ECO:0000313" key="2">
    <source>
        <dbReference type="EMBL" id="TMU56965.1"/>
    </source>
</evidence>
<sequence length="406" mass="44187">MGLQKITFKNSDGQTLVGRLELPADQHPHSYAIFAHCFTCNKNLLAVKNIGKALTSHGFGVLRFDFTGLGESDGDFADTNFSGNVGDLVAAAEFLRDNYEAPTLIIGHSLGGAASIFAASEIPSIKAVATIGAPSNPVHVKHLLRSGVDEILVTGKAVINLSGRDFTIKKQFLDDLETKSLPETAKALRKPLLIMHSPQDNTVGIKNAEEIYIAAHHPKSFVSLDGADHLLSKKEDSIYAGNVIAGWAMRYVGPTENQEPKLKTKHQVVASLDAEDGFTTQMKLGNHYMVADEPESFGGNDFGPSPYELVSAGLSACTVMTIQMYSKRKGWPVDNVEVHTSYSKTHAQDCENCEQDSAKIDTFHREIRLTGDLDEKQKARIMQIADKCPVHKTLHSETQVISTLVG</sequence>
<dbReference type="SUPFAM" id="SSF82784">
    <property type="entry name" value="OsmC-like"/>
    <property type="match status" value="1"/>
</dbReference>
<dbReference type="Pfam" id="PF12146">
    <property type="entry name" value="Hydrolase_4"/>
    <property type="match status" value="1"/>
</dbReference>
<dbReference type="InterPro" id="IPR036102">
    <property type="entry name" value="OsmC/Ohrsf"/>
</dbReference>
<dbReference type="SUPFAM" id="SSF53474">
    <property type="entry name" value="alpha/beta-Hydrolases"/>
    <property type="match status" value="1"/>
</dbReference>
<dbReference type="InterPro" id="IPR015946">
    <property type="entry name" value="KH_dom-like_a/b"/>
</dbReference>